<keyword evidence="2" id="KW-0489">Methyltransferase</keyword>
<dbReference type="InterPro" id="IPR029063">
    <property type="entry name" value="SAM-dependent_MTases_sf"/>
</dbReference>
<proteinExistence type="predicted"/>
<dbReference type="PANTHER" id="PTHR34203:SF15">
    <property type="entry name" value="SLL1173 PROTEIN"/>
    <property type="match status" value="1"/>
</dbReference>
<dbReference type="Gene3D" id="3.40.50.150">
    <property type="entry name" value="Vaccinia Virus protein VP39"/>
    <property type="match status" value="1"/>
</dbReference>
<dbReference type="GO" id="GO:0032259">
    <property type="term" value="P:methylation"/>
    <property type="evidence" value="ECO:0007669"/>
    <property type="project" value="UniProtKB-KW"/>
</dbReference>
<dbReference type="NCBIfam" id="TIGR01444">
    <property type="entry name" value="fkbM_fam"/>
    <property type="match status" value="1"/>
</dbReference>
<dbReference type="InterPro" id="IPR006342">
    <property type="entry name" value="FkbM_mtfrase"/>
</dbReference>
<sequence length="270" mass="31204">MADVLCSIEEARQNGTLQVFQKKTKYHDYQFLVRSEEEIKFNVSQNISTKPTGGEYFKPLFIPHYAQNGGPLNLEDLNHEDTWLDAGGHIGIFATRLLTQFPKVKKVYSYEPFHNNVEFLEQNVQMNGVQDRCEIIEKAIVADDSAEVEFYLSQDSGKHSVHHIRGRQVTTVPAENINTIIKEKGITAIKMDIEGLEYDMIKALNQESLDQIRLFIVEYHFHYSWLLENRSAKFTEILDIFRANFGQLFVNPRTINGKHFITHFAGFKNT</sequence>
<dbReference type="SUPFAM" id="SSF53335">
    <property type="entry name" value="S-adenosyl-L-methionine-dependent methyltransferases"/>
    <property type="match status" value="1"/>
</dbReference>
<dbReference type="PANTHER" id="PTHR34203">
    <property type="entry name" value="METHYLTRANSFERASE, FKBM FAMILY PROTEIN"/>
    <property type="match status" value="1"/>
</dbReference>
<dbReference type="EMBL" id="LR797474">
    <property type="protein sequence ID" value="CAB4219164.1"/>
    <property type="molecule type" value="Genomic_DNA"/>
</dbReference>
<protein>
    <submittedName>
        <fullName evidence="2">FkbM_fam, methyltransferase, FkbM family</fullName>
    </submittedName>
</protein>
<dbReference type="Pfam" id="PF05050">
    <property type="entry name" value="Methyltransf_21"/>
    <property type="match status" value="1"/>
</dbReference>
<evidence type="ECO:0000313" key="2">
    <source>
        <dbReference type="EMBL" id="CAB4219164.1"/>
    </source>
</evidence>
<dbReference type="InterPro" id="IPR052514">
    <property type="entry name" value="SAM-dependent_MTase"/>
</dbReference>
<keyword evidence="2" id="KW-0808">Transferase</keyword>
<evidence type="ECO:0000259" key="1">
    <source>
        <dbReference type="Pfam" id="PF05050"/>
    </source>
</evidence>
<gene>
    <name evidence="2" type="ORF">UFOVP1604_247</name>
</gene>
<feature type="domain" description="Methyltransferase FkbM" evidence="1">
    <location>
        <begin position="85"/>
        <end position="242"/>
    </location>
</feature>
<name>A0A6J5SWM7_9CAUD</name>
<reference evidence="2" key="1">
    <citation type="submission" date="2020-05" db="EMBL/GenBank/DDBJ databases">
        <authorList>
            <person name="Chiriac C."/>
            <person name="Salcher M."/>
            <person name="Ghai R."/>
            <person name="Kavagutti S V."/>
        </authorList>
    </citation>
    <scope>NUCLEOTIDE SEQUENCE</scope>
</reference>
<organism evidence="2">
    <name type="scientific">uncultured Caudovirales phage</name>
    <dbReference type="NCBI Taxonomy" id="2100421"/>
    <lineage>
        <taxon>Viruses</taxon>
        <taxon>Duplodnaviria</taxon>
        <taxon>Heunggongvirae</taxon>
        <taxon>Uroviricota</taxon>
        <taxon>Caudoviricetes</taxon>
        <taxon>Peduoviridae</taxon>
        <taxon>Maltschvirus</taxon>
        <taxon>Maltschvirus maltsch</taxon>
    </lineage>
</organism>
<accession>A0A6J5SWM7</accession>
<dbReference type="GO" id="GO:0008168">
    <property type="term" value="F:methyltransferase activity"/>
    <property type="evidence" value="ECO:0007669"/>
    <property type="project" value="UniProtKB-KW"/>
</dbReference>